<sequence length="110" mass="12495">MVHNASVNQIIANKWVSDYITSEVSHLFRILLRTGAIMVFVPIRIKNEFTSPPLHHRNMIVINIKTTTKRKQIFMGTGADKNVMVSTVPMPCDADLRPRQPVPVNTPPYQ</sequence>
<comment type="caution">
    <text evidence="1">The sequence shown here is derived from an EMBL/GenBank/DDBJ whole genome shotgun (WGS) entry which is preliminary data.</text>
</comment>
<gene>
    <name evidence="1" type="ORF">GWI33_013710</name>
</gene>
<dbReference type="EMBL" id="JAACXV010013365">
    <property type="protein sequence ID" value="KAF7273603.1"/>
    <property type="molecule type" value="Genomic_DNA"/>
</dbReference>
<accession>A0A834I7M0</accession>
<evidence type="ECO:0000313" key="1">
    <source>
        <dbReference type="EMBL" id="KAF7273603.1"/>
    </source>
</evidence>
<dbReference type="Proteomes" id="UP000625711">
    <property type="component" value="Unassembled WGS sequence"/>
</dbReference>
<reference evidence="1" key="1">
    <citation type="submission" date="2020-08" db="EMBL/GenBank/DDBJ databases">
        <title>Genome sequencing and assembly of the red palm weevil Rhynchophorus ferrugineus.</title>
        <authorList>
            <person name="Dias G.B."/>
            <person name="Bergman C.M."/>
            <person name="Manee M."/>
        </authorList>
    </citation>
    <scope>NUCLEOTIDE SEQUENCE</scope>
    <source>
        <strain evidence="1">AA-2017</strain>
        <tissue evidence="1">Whole larva</tissue>
    </source>
</reference>
<organism evidence="1 2">
    <name type="scientific">Rhynchophorus ferrugineus</name>
    <name type="common">Red palm weevil</name>
    <name type="synonym">Curculio ferrugineus</name>
    <dbReference type="NCBI Taxonomy" id="354439"/>
    <lineage>
        <taxon>Eukaryota</taxon>
        <taxon>Metazoa</taxon>
        <taxon>Ecdysozoa</taxon>
        <taxon>Arthropoda</taxon>
        <taxon>Hexapoda</taxon>
        <taxon>Insecta</taxon>
        <taxon>Pterygota</taxon>
        <taxon>Neoptera</taxon>
        <taxon>Endopterygota</taxon>
        <taxon>Coleoptera</taxon>
        <taxon>Polyphaga</taxon>
        <taxon>Cucujiformia</taxon>
        <taxon>Curculionidae</taxon>
        <taxon>Dryophthorinae</taxon>
        <taxon>Rhynchophorus</taxon>
    </lineage>
</organism>
<proteinExistence type="predicted"/>
<keyword evidence="2" id="KW-1185">Reference proteome</keyword>
<dbReference type="AlphaFoldDB" id="A0A834I7M0"/>
<evidence type="ECO:0000313" key="2">
    <source>
        <dbReference type="Proteomes" id="UP000625711"/>
    </source>
</evidence>
<name>A0A834I7M0_RHYFE</name>
<protein>
    <submittedName>
        <fullName evidence="1">Uncharacterized protein</fullName>
    </submittedName>
</protein>